<keyword evidence="7" id="KW-0539">Nucleus</keyword>
<gene>
    <name evidence="10" type="ORF">D9619_001617</name>
</gene>
<reference evidence="10 11" key="1">
    <citation type="journal article" date="2020" name="ISME J.">
        <title>Uncovering the hidden diversity of litter-decomposition mechanisms in mushroom-forming fungi.</title>
        <authorList>
            <person name="Floudas D."/>
            <person name="Bentzer J."/>
            <person name="Ahren D."/>
            <person name="Johansson T."/>
            <person name="Persson P."/>
            <person name="Tunlid A."/>
        </authorList>
    </citation>
    <scope>NUCLEOTIDE SEQUENCE [LARGE SCALE GENOMIC DNA]</scope>
    <source>
        <strain evidence="10 11">CBS 101986</strain>
    </source>
</reference>
<proteinExistence type="inferred from homology"/>
<dbReference type="GO" id="GO:0000462">
    <property type="term" value="P:maturation of SSU-rRNA from tricistronic rRNA transcript (SSU-rRNA, 5.8S rRNA, LSU-rRNA)"/>
    <property type="evidence" value="ECO:0007669"/>
    <property type="project" value="TreeGrafter"/>
</dbReference>
<dbReference type="Pfam" id="PF10153">
    <property type="entry name" value="Efg1"/>
    <property type="match status" value="1"/>
</dbReference>
<dbReference type="PANTHER" id="PTHR33911">
    <property type="entry name" value="RRNA-PROCESSING PROTEIN EFG1"/>
    <property type="match status" value="1"/>
</dbReference>
<evidence type="ECO:0000313" key="10">
    <source>
        <dbReference type="EMBL" id="KAF5321268.1"/>
    </source>
</evidence>
<keyword evidence="6 8" id="KW-0175">Coiled coil</keyword>
<evidence type="ECO:0000256" key="4">
    <source>
        <dbReference type="ARBA" id="ARBA00019827"/>
    </source>
</evidence>
<dbReference type="GO" id="GO:0030688">
    <property type="term" value="C:preribosome, small subunit precursor"/>
    <property type="evidence" value="ECO:0007669"/>
    <property type="project" value="TreeGrafter"/>
</dbReference>
<dbReference type="Proteomes" id="UP000567179">
    <property type="component" value="Unassembled WGS sequence"/>
</dbReference>
<evidence type="ECO:0000256" key="1">
    <source>
        <dbReference type="ARBA" id="ARBA00004604"/>
    </source>
</evidence>
<feature type="region of interest" description="Disordered" evidence="9">
    <location>
        <begin position="207"/>
        <end position="298"/>
    </location>
</feature>
<feature type="compositionally biased region" description="Polar residues" evidence="9">
    <location>
        <begin position="251"/>
        <end position="265"/>
    </location>
</feature>
<feature type="compositionally biased region" description="Low complexity" evidence="9">
    <location>
        <begin position="54"/>
        <end position="63"/>
    </location>
</feature>
<organism evidence="10 11">
    <name type="scientific">Psilocybe cf. subviscida</name>
    <dbReference type="NCBI Taxonomy" id="2480587"/>
    <lineage>
        <taxon>Eukaryota</taxon>
        <taxon>Fungi</taxon>
        <taxon>Dikarya</taxon>
        <taxon>Basidiomycota</taxon>
        <taxon>Agaricomycotina</taxon>
        <taxon>Agaricomycetes</taxon>
        <taxon>Agaricomycetidae</taxon>
        <taxon>Agaricales</taxon>
        <taxon>Agaricineae</taxon>
        <taxon>Strophariaceae</taxon>
        <taxon>Psilocybe</taxon>
    </lineage>
</organism>
<evidence type="ECO:0000313" key="11">
    <source>
        <dbReference type="Proteomes" id="UP000567179"/>
    </source>
</evidence>
<dbReference type="PANTHER" id="PTHR33911:SF1">
    <property type="entry name" value="RRNA-PROCESSING PROTEIN EFG1"/>
    <property type="match status" value="1"/>
</dbReference>
<sequence length="298" mass="34065">MEIYKLFEADAAVKLSSSLAIFCKRTSPSIRYSSSLHLSLPMAPSRTRDNTHNAEASSSNSAKPKSKRPHHQKHAHHETDLNAVPGVQKVKAALRQTRRLLAKDKLDANVRVETERRQRALEAELQQAEQANKERAFATKYHKVKFFERQKVTRKLKQTKKALESASDKPEKKKLSSELEKLRVDLNYILHYPKLKKYISLYPPEVRKSEDPSAESLAETKKTNDEREEVRKWIREQMKSGDLPKEPENELATQKGTAKQPSQKWPTEGATKAVGSTTKQVEEAQDDFFGDDDEDEES</sequence>
<feature type="coiled-coil region" evidence="8">
    <location>
        <begin position="111"/>
        <end position="169"/>
    </location>
</feature>
<evidence type="ECO:0000256" key="7">
    <source>
        <dbReference type="ARBA" id="ARBA00023242"/>
    </source>
</evidence>
<evidence type="ECO:0000256" key="5">
    <source>
        <dbReference type="ARBA" id="ARBA00022552"/>
    </source>
</evidence>
<evidence type="ECO:0000256" key="8">
    <source>
        <dbReference type="SAM" id="Coils"/>
    </source>
</evidence>
<comment type="caution">
    <text evidence="10">The sequence shown here is derived from an EMBL/GenBank/DDBJ whole genome shotgun (WGS) entry which is preliminary data.</text>
</comment>
<accession>A0A8H5F2V6</accession>
<name>A0A8H5F2V6_9AGAR</name>
<feature type="region of interest" description="Disordered" evidence="9">
    <location>
        <begin position="41"/>
        <end position="85"/>
    </location>
</feature>
<evidence type="ECO:0000256" key="9">
    <source>
        <dbReference type="SAM" id="MobiDB-lite"/>
    </source>
</evidence>
<feature type="compositionally biased region" description="Basic residues" evidence="9">
    <location>
        <begin position="64"/>
        <end position="76"/>
    </location>
</feature>
<feature type="compositionally biased region" description="Basic and acidic residues" evidence="9">
    <location>
        <begin position="218"/>
        <end position="248"/>
    </location>
</feature>
<keyword evidence="11" id="KW-1185">Reference proteome</keyword>
<comment type="subcellular location">
    <subcellularLocation>
        <location evidence="1">Nucleus</location>
        <location evidence="1">Nucleolus</location>
    </subcellularLocation>
</comment>
<dbReference type="InterPro" id="IPR019310">
    <property type="entry name" value="Efg1"/>
</dbReference>
<dbReference type="AlphaFoldDB" id="A0A8H5F2V6"/>
<feature type="compositionally biased region" description="Acidic residues" evidence="9">
    <location>
        <begin position="283"/>
        <end position="298"/>
    </location>
</feature>
<comment type="similarity">
    <text evidence="2">Belongs to the EFG1 family.</text>
</comment>
<dbReference type="OrthoDB" id="47732at2759"/>
<keyword evidence="5" id="KW-0698">rRNA processing</keyword>
<protein>
    <recommendedName>
        <fullName evidence="3">rRNA-processing protein EFG1</fullName>
    </recommendedName>
    <alternativeName>
        <fullName evidence="4">rRNA-processing protein efg1</fullName>
    </alternativeName>
</protein>
<dbReference type="InterPro" id="IPR050786">
    <property type="entry name" value="EFG1_rRNA-proc"/>
</dbReference>
<evidence type="ECO:0000256" key="3">
    <source>
        <dbReference type="ARBA" id="ARBA00018689"/>
    </source>
</evidence>
<evidence type="ECO:0000256" key="6">
    <source>
        <dbReference type="ARBA" id="ARBA00023054"/>
    </source>
</evidence>
<dbReference type="GO" id="GO:0005730">
    <property type="term" value="C:nucleolus"/>
    <property type="evidence" value="ECO:0007669"/>
    <property type="project" value="UniProtKB-SubCell"/>
</dbReference>
<dbReference type="EMBL" id="JAACJJ010000028">
    <property type="protein sequence ID" value="KAF5321268.1"/>
    <property type="molecule type" value="Genomic_DNA"/>
</dbReference>
<evidence type="ECO:0000256" key="2">
    <source>
        <dbReference type="ARBA" id="ARBA00006916"/>
    </source>
</evidence>